<sequence length="211" mass="22919">MTDQIGVIVNSNSHIDYVCQLHGPLEREQRPPPDAYAFGSFVAISLPPFPATFQDTGQSPTAYAPCLIGVVYNSMLVNPNFSNLGPRLSSQYEQTVFSPDLLDETATLVGVLALGWQDSAGPQQGTPRLAAEVGATVRRLTGEEVKQFHRDARGQLSLRYAAAILALNNSLVPALLLDIIDRLGTFFPQEQAILQVMRDNVAWKSIVQPAG</sequence>
<dbReference type="AlphaFoldDB" id="A0A6B0YZ23"/>
<accession>A0A6B0YZ23</accession>
<evidence type="ECO:0000313" key="2">
    <source>
        <dbReference type="EMBL" id="MXY95219.1"/>
    </source>
</evidence>
<organism evidence="2">
    <name type="scientific">Caldilineaceae bacterium SB0664_bin_27</name>
    <dbReference type="NCBI Taxonomy" id="2605260"/>
    <lineage>
        <taxon>Bacteria</taxon>
        <taxon>Bacillati</taxon>
        <taxon>Chloroflexota</taxon>
        <taxon>Caldilineae</taxon>
        <taxon>Caldilineales</taxon>
        <taxon>Caldilineaceae</taxon>
    </lineage>
</organism>
<gene>
    <name evidence="2" type="ORF">F4Y42_17390</name>
</gene>
<reference evidence="2" key="1">
    <citation type="submission" date="2019-09" db="EMBL/GenBank/DDBJ databases">
        <title>Characterisation of the sponge microbiome using genome-centric metagenomics.</title>
        <authorList>
            <person name="Engelberts J.P."/>
            <person name="Robbins S.J."/>
            <person name="De Goeij J.M."/>
            <person name="Aranda M."/>
            <person name="Bell S.C."/>
            <person name="Webster N.S."/>
        </authorList>
    </citation>
    <scope>NUCLEOTIDE SEQUENCE</scope>
    <source>
        <strain evidence="2">SB0664_bin_27</strain>
    </source>
</reference>
<evidence type="ECO:0000259" key="1">
    <source>
        <dbReference type="Pfam" id="PF26500"/>
    </source>
</evidence>
<feature type="domain" description="DUF8166" evidence="1">
    <location>
        <begin position="4"/>
        <end position="207"/>
    </location>
</feature>
<dbReference type="InterPro" id="IPR058479">
    <property type="entry name" value="DUF8166"/>
</dbReference>
<proteinExistence type="predicted"/>
<dbReference type="Pfam" id="PF26500">
    <property type="entry name" value="DUF8166"/>
    <property type="match status" value="1"/>
</dbReference>
<dbReference type="EMBL" id="VXRG01000141">
    <property type="protein sequence ID" value="MXY95219.1"/>
    <property type="molecule type" value="Genomic_DNA"/>
</dbReference>
<name>A0A6B0YZ23_9CHLR</name>
<comment type="caution">
    <text evidence="2">The sequence shown here is derived from an EMBL/GenBank/DDBJ whole genome shotgun (WGS) entry which is preliminary data.</text>
</comment>
<protein>
    <recommendedName>
        <fullName evidence="1">DUF8166 domain-containing protein</fullName>
    </recommendedName>
</protein>